<gene>
    <name evidence="3" type="ORF">FNQ90_15675</name>
</gene>
<dbReference type="InterPro" id="IPR051448">
    <property type="entry name" value="CdaR-like_regulators"/>
</dbReference>
<dbReference type="Gene3D" id="1.10.10.2840">
    <property type="entry name" value="PucR C-terminal helix-turn-helix domain"/>
    <property type="match status" value="1"/>
</dbReference>
<name>A0A7W3Y2Q1_9ACTN</name>
<feature type="domain" description="PucR C-terminal helix-turn-helix" evidence="2">
    <location>
        <begin position="261"/>
        <end position="315"/>
    </location>
</feature>
<dbReference type="Proteomes" id="UP000538929">
    <property type="component" value="Unassembled WGS sequence"/>
</dbReference>
<feature type="region of interest" description="Disordered" evidence="1">
    <location>
        <begin position="332"/>
        <end position="357"/>
    </location>
</feature>
<dbReference type="InterPro" id="IPR025736">
    <property type="entry name" value="PucR_C-HTH_dom"/>
</dbReference>
<dbReference type="InterPro" id="IPR042070">
    <property type="entry name" value="PucR_C-HTH_sf"/>
</dbReference>
<reference evidence="4" key="1">
    <citation type="submission" date="2019-10" db="EMBL/GenBank/DDBJ databases">
        <title>Streptomyces sp. nov., a novel actinobacterium isolated from alkaline environment.</title>
        <authorList>
            <person name="Golinska P."/>
        </authorList>
    </citation>
    <scope>NUCLEOTIDE SEQUENCE [LARGE SCALE GENOMIC DNA]</scope>
    <source>
        <strain evidence="4">DSM 42118</strain>
    </source>
</reference>
<evidence type="ECO:0000313" key="3">
    <source>
        <dbReference type="EMBL" id="MBB0245502.1"/>
    </source>
</evidence>
<dbReference type="Pfam" id="PF13556">
    <property type="entry name" value="HTH_30"/>
    <property type="match status" value="1"/>
</dbReference>
<evidence type="ECO:0000259" key="2">
    <source>
        <dbReference type="Pfam" id="PF13556"/>
    </source>
</evidence>
<dbReference type="EMBL" id="VKHT01000512">
    <property type="protein sequence ID" value="MBB0245502.1"/>
    <property type="molecule type" value="Genomic_DNA"/>
</dbReference>
<feature type="region of interest" description="Disordered" evidence="1">
    <location>
        <begin position="35"/>
        <end position="92"/>
    </location>
</feature>
<dbReference type="AlphaFoldDB" id="A0A7W3Y2Q1"/>
<sequence length="357" mass="38602">MIDDLTRRVPGFSALVAERSRDVLRRDVEQALRASLGAPLGPGSDDASKTRTCERPSDVLHDLGGDGRGPTSPPADSAGVPAPRPPAGSRDGAARQRLLTALTGRETLPATALRELADRAGWPLPQRVRAVVLGEPGELSPPVTAGAGEPLSGLYRGHPCVLLPDPDPAGRPALSEALRGRTVAVGQIVPLHEAASTARWARRLLALAPAERVPDNRPLFVDDHLTTLLLLQDESLLRTLSARWLHPMTGLTPRQRERLEATLLAWLEGGGAPEAAKALRVHPQTVHYRLRQLEKLYGPALRDPRSRLELELTLHSRRLVARLRELRCRQGRPRRPVPVGMGSGPTEAAKAARVNGR</sequence>
<keyword evidence="4" id="KW-1185">Reference proteome</keyword>
<accession>A0A7W3Y2Q1</accession>
<evidence type="ECO:0000313" key="4">
    <source>
        <dbReference type="Proteomes" id="UP000538929"/>
    </source>
</evidence>
<proteinExistence type="predicted"/>
<protein>
    <submittedName>
        <fullName evidence="3">PucR family transcriptional regulator</fullName>
    </submittedName>
</protein>
<feature type="compositionally biased region" description="Basic and acidic residues" evidence="1">
    <location>
        <begin position="46"/>
        <end position="65"/>
    </location>
</feature>
<comment type="caution">
    <text evidence="3">The sequence shown here is derived from an EMBL/GenBank/DDBJ whole genome shotgun (WGS) entry which is preliminary data.</text>
</comment>
<dbReference type="PANTHER" id="PTHR33744">
    <property type="entry name" value="CARBOHYDRATE DIACID REGULATOR"/>
    <property type="match status" value="1"/>
</dbReference>
<organism evidence="3 4">
    <name type="scientific">Streptomyces alkaliphilus</name>
    <dbReference type="NCBI Taxonomy" id="1472722"/>
    <lineage>
        <taxon>Bacteria</taxon>
        <taxon>Bacillati</taxon>
        <taxon>Actinomycetota</taxon>
        <taxon>Actinomycetes</taxon>
        <taxon>Kitasatosporales</taxon>
        <taxon>Streptomycetaceae</taxon>
        <taxon>Streptomyces</taxon>
    </lineage>
</organism>
<dbReference type="PANTHER" id="PTHR33744:SF1">
    <property type="entry name" value="DNA-BINDING TRANSCRIPTIONAL ACTIVATOR ADER"/>
    <property type="match status" value="1"/>
</dbReference>
<evidence type="ECO:0000256" key="1">
    <source>
        <dbReference type="SAM" id="MobiDB-lite"/>
    </source>
</evidence>